<dbReference type="Pfam" id="PF07686">
    <property type="entry name" value="V-set"/>
    <property type="match status" value="1"/>
</dbReference>
<dbReference type="GO" id="GO:0001817">
    <property type="term" value="P:regulation of cytokine production"/>
    <property type="evidence" value="ECO:0007669"/>
    <property type="project" value="TreeGrafter"/>
</dbReference>
<feature type="domain" description="Ig-like" evidence="8">
    <location>
        <begin position="17"/>
        <end position="123"/>
    </location>
</feature>
<evidence type="ECO:0000313" key="10">
    <source>
        <dbReference type="Proteomes" id="UP001046870"/>
    </source>
</evidence>
<dbReference type="Proteomes" id="UP001046870">
    <property type="component" value="Chromosome 10"/>
</dbReference>
<evidence type="ECO:0000256" key="4">
    <source>
        <dbReference type="ARBA" id="ARBA00023157"/>
    </source>
</evidence>
<dbReference type="InterPro" id="IPR007110">
    <property type="entry name" value="Ig-like_dom"/>
</dbReference>
<dbReference type="GO" id="GO:0050863">
    <property type="term" value="P:regulation of T cell activation"/>
    <property type="evidence" value="ECO:0007669"/>
    <property type="project" value="UniProtKB-ARBA"/>
</dbReference>
<evidence type="ECO:0000256" key="7">
    <source>
        <dbReference type="SAM" id="SignalP"/>
    </source>
</evidence>
<keyword evidence="6" id="KW-0393">Immunoglobulin domain</keyword>
<keyword evidence="5" id="KW-0325">Glycoprotein</keyword>
<reference evidence="9" key="1">
    <citation type="submission" date="2021-01" db="EMBL/GenBank/DDBJ databases">
        <authorList>
            <person name="Zahm M."/>
            <person name="Roques C."/>
            <person name="Cabau C."/>
            <person name="Klopp C."/>
            <person name="Donnadieu C."/>
            <person name="Jouanno E."/>
            <person name="Lampietro C."/>
            <person name="Louis A."/>
            <person name="Herpin A."/>
            <person name="Echchiki A."/>
            <person name="Berthelot C."/>
            <person name="Parey E."/>
            <person name="Roest-Crollius H."/>
            <person name="Braasch I."/>
            <person name="Postlethwait J."/>
            <person name="Bobe J."/>
            <person name="Montfort J."/>
            <person name="Bouchez O."/>
            <person name="Begum T."/>
            <person name="Mejri S."/>
            <person name="Adams A."/>
            <person name="Chen W.-J."/>
            <person name="Guiguen Y."/>
        </authorList>
    </citation>
    <scope>NUCLEOTIDE SEQUENCE</scope>
    <source>
        <strain evidence="9">YG-15Mar2019-1</strain>
        <tissue evidence="9">Brain</tissue>
    </source>
</reference>
<evidence type="ECO:0000256" key="2">
    <source>
        <dbReference type="ARBA" id="ARBA00022729"/>
    </source>
</evidence>
<accession>A0A9D3PZI2</accession>
<dbReference type="InterPro" id="IPR036179">
    <property type="entry name" value="Ig-like_dom_sf"/>
</dbReference>
<dbReference type="EMBL" id="JAFDVH010000010">
    <property type="protein sequence ID" value="KAG7469021.1"/>
    <property type="molecule type" value="Genomic_DNA"/>
</dbReference>
<dbReference type="InterPro" id="IPR050504">
    <property type="entry name" value="IgSF_BTN/MOG"/>
</dbReference>
<dbReference type="AlphaFoldDB" id="A0A9D3PZI2"/>
<dbReference type="InterPro" id="IPR013106">
    <property type="entry name" value="Ig_V-set"/>
</dbReference>
<evidence type="ECO:0000256" key="1">
    <source>
        <dbReference type="ARBA" id="ARBA00004370"/>
    </source>
</evidence>
<dbReference type="GO" id="GO:0009897">
    <property type="term" value="C:external side of plasma membrane"/>
    <property type="evidence" value="ECO:0007669"/>
    <property type="project" value="TreeGrafter"/>
</dbReference>
<dbReference type="SMART" id="SM00406">
    <property type="entry name" value="IGv"/>
    <property type="match status" value="1"/>
</dbReference>
<evidence type="ECO:0000256" key="6">
    <source>
        <dbReference type="ARBA" id="ARBA00023319"/>
    </source>
</evidence>
<dbReference type="SMART" id="SM00409">
    <property type="entry name" value="IG"/>
    <property type="match status" value="1"/>
</dbReference>
<comment type="subcellular location">
    <subcellularLocation>
        <location evidence="1">Membrane</location>
    </subcellularLocation>
</comment>
<gene>
    <name evidence="9" type="ORF">MATL_G00124310</name>
</gene>
<dbReference type="PANTHER" id="PTHR24100">
    <property type="entry name" value="BUTYROPHILIN"/>
    <property type="match status" value="1"/>
</dbReference>
<sequence length="231" mass="25947">MRNHFIFKLLLSLTVLPPVEQPVTPVLAAPGSDVTLSCSFPQRETDSLDSVIVNWQRGDTEVVHSYYRRKDQLQRQSSAYRGRTQLFPEELSVGNASLRLRGVQGSDHGEYICAVANEMSKIQEKLLLLVAAPYDEPQLAVQTSCDIIIVTLTSSQGFPQPTVMWRDTTGSDISNESHTHIELDNRGRYTVHSELKLKLKDSQTLTVEMSLDVLKQSFSHSLTFQPLPDSF</sequence>
<dbReference type="SUPFAM" id="SSF48726">
    <property type="entry name" value="Immunoglobulin"/>
    <property type="match status" value="2"/>
</dbReference>
<feature type="chain" id="PRO_5038647816" description="Ig-like domain-containing protein" evidence="7">
    <location>
        <begin position="22"/>
        <end position="231"/>
    </location>
</feature>
<dbReference type="FunFam" id="2.60.40.10:FF:000142">
    <property type="entry name" value="V-set domain-containing T-cell activation inhibitor 1"/>
    <property type="match status" value="1"/>
</dbReference>
<dbReference type="InterPro" id="IPR003599">
    <property type="entry name" value="Ig_sub"/>
</dbReference>
<name>A0A9D3PZI2_MEGAT</name>
<dbReference type="GO" id="GO:1903037">
    <property type="term" value="P:regulation of leukocyte cell-cell adhesion"/>
    <property type="evidence" value="ECO:0007669"/>
    <property type="project" value="UniProtKB-ARBA"/>
</dbReference>
<dbReference type="Gene3D" id="2.60.40.10">
    <property type="entry name" value="Immunoglobulins"/>
    <property type="match status" value="2"/>
</dbReference>
<organism evidence="9 10">
    <name type="scientific">Megalops atlanticus</name>
    <name type="common">Tarpon</name>
    <name type="synonym">Clupea gigantea</name>
    <dbReference type="NCBI Taxonomy" id="7932"/>
    <lineage>
        <taxon>Eukaryota</taxon>
        <taxon>Metazoa</taxon>
        <taxon>Chordata</taxon>
        <taxon>Craniata</taxon>
        <taxon>Vertebrata</taxon>
        <taxon>Euteleostomi</taxon>
        <taxon>Actinopterygii</taxon>
        <taxon>Neopterygii</taxon>
        <taxon>Teleostei</taxon>
        <taxon>Elopiformes</taxon>
        <taxon>Megalopidae</taxon>
        <taxon>Megalops</taxon>
    </lineage>
</organism>
<dbReference type="InterPro" id="IPR013783">
    <property type="entry name" value="Ig-like_fold"/>
</dbReference>
<evidence type="ECO:0000256" key="3">
    <source>
        <dbReference type="ARBA" id="ARBA00023136"/>
    </source>
</evidence>
<keyword evidence="4" id="KW-1015">Disulfide bond</keyword>
<dbReference type="PROSITE" id="PS50835">
    <property type="entry name" value="IG_LIKE"/>
    <property type="match status" value="1"/>
</dbReference>
<dbReference type="GO" id="GO:0050852">
    <property type="term" value="P:T cell receptor signaling pathway"/>
    <property type="evidence" value="ECO:0007669"/>
    <property type="project" value="TreeGrafter"/>
</dbReference>
<dbReference type="OrthoDB" id="9983389at2759"/>
<evidence type="ECO:0000259" key="8">
    <source>
        <dbReference type="PROSITE" id="PS50835"/>
    </source>
</evidence>
<evidence type="ECO:0000256" key="5">
    <source>
        <dbReference type="ARBA" id="ARBA00023180"/>
    </source>
</evidence>
<evidence type="ECO:0000313" key="9">
    <source>
        <dbReference type="EMBL" id="KAG7469021.1"/>
    </source>
</evidence>
<keyword evidence="10" id="KW-1185">Reference proteome</keyword>
<keyword evidence="3" id="KW-0472">Membrane</keyword>
<comment type="caution">
    <text evidence="9">The sequence shown here is derived from an EMBL/GenBank/DDBJ whole genome shotgun (WGS) entry which is preliminary data.</text>
</comment>
<proteinExistence type="predicted"/>
<dbReference type="GO" id="GO:0005102">
    <property type="term" value="F:signaling receptor binding"/>
    <property type="evidence" value="ECO:0007669"/>
    <property type="project" value="TreeGrafter"/>
</dbReference>
<dbReference type="Pfam" id="PF22705">
    <property type="entry name" value="C2-set_3"/>
    <property type="match status" value="1"/>
</dbReference>
<protein>
    <recommendedName>
        <fullName evidence="8">Ig-like domain-containing protein</fullName>
    </recommendedName>
</protein>
<feature type="signal peptide" evidence="7">
    <location>
        <begin position="1"/>
        <end position="21"/>
    </location>
</feature>
<dbReference type="InterPro" id="IPR053896">
    <property type="entry name" value="BTN3A2-like_Ig-C"/>
</dbReference>
<keyword evidence="2 7" id="KW-0732">Signal</keyword>